<protein>
    <submittedName>
        <fullName evidence="1">Uncharacterized protein</fullName>
    </submittedName>
</protein>
<feature type="non-terminal residue" evidence="1">
    <location>
        <position position="1"/>
    </location>
</feature>
<comment type="caution">
    <text evidence="1">The sequence shown here is derived from an EMBL/GenBank/DDBJ whole genome shotgun (WGS) entry which is preliminary data.</text>
</comment>
<dbReference type="OrthoDB" id="416119at2759"/>
<name>A0A6S7GYB6_PARCT</name>
<evidence type="ECO:0000313" key="2">
    <source>
        <dbReference type="Proteomes" id="UP001152795"/>
    </source>
</evidence>
<dbReference type="AlphaFoldDB" id="A0A6S7GYB6"/>
<dbReference type="PANTHER" id="PTHR33116">
    <property type="entry name" value="REVERSE TRANSCRIPTASE ZINC-BINDING DOMAIN-CONTAINING PROTEIN-RELATED-RELATED"/>
    <property type="match status" value="1"/>
</dbReference>
<keyword evidence="2" id="KW-1185">Reference proteome</keyword>
<dbReference type="EMBL" id="CACRXK020003026">
    <property type="protein sequence ID" value="CAB3997113.1"/>
    <property type="molecule type" value="Genomic_DNA"/>
</dbReference>
<sequence>MPVALNWSSESITVLGCRIGNDVVPDWDSLLTKFESQLSLWKSRQLSFRGRALIANVLGLSLFWYQATVFDVPKVVIAKINKILFPFVWNKKKEWMARSSVVQPLHDGALRTWVSARISYSLLGSYSFVEHRSVVKFRDLGISVNWKEAWSSLRLWRFVRSVQDTSWLSFHGILPTADRLLLAILTSLGTPGPTPWRYLLTICCPERSCPINRSEMAAQRKIAAHDVQDKRETPEVPQSRVIIIAYISSYYM</sequence>
<dbReference type="PANTHER" id="PTHR33116:SF78">
    <property type="entry name" value="OS12G0587133 PROTEIN"/>
    <property type="match status" value="1"/>
</dbReference>
<gene>
    <name evidence="1" type="ORF">PACLA_8A052261</name>
</gene>
<organism evidence="1 2">
    <name type="scientific">Paramuricea clavata</name>
    <name type="common">Red gorgonian</name>
    <name type="synonym">Violescent sea-whip</name>
    <dbReference type="NCBI Taxonomy" id="317549"/>
    <lineage>
        <taxon>Eukaryota</taxon>
        <taxon>Metazoa</taxon>
        <taxon>Cnidaria</taxon>
        <taxon>Anthozoa</taxon>
        <taxon>Octocorallia</taxon>
        <taxon>Malacalcyonacea</taxon>
        <taxon>Plexauridae</taxon>
        <taxon>Paramuricea</taxon>
    </lineage>
</organism>
<evidence type="ECO:0000313" key="1">
    <source>
        <dbReference type="EMBL" id="CAB3997113.1"/>
    </source>
</evidence>
<accession>A0A6S7GYB6</accession>
<dbReference type="Proteomes" id="UP001152795">
    <property type="component" value="Unassembled WGS sequence"/>
</dbReference>
<proteinExistence type="predicted"/>
<reference evidence="1" key="1">
    <citation type="submission" date="2020-04" db="EMBL/GenBank/DDBJ databases">
        <authorList>
            <person name="Alioto T."/>
            <person name="Alioto T."/>
            <person name="Gomez Garrido J."/>
        </authorList>
    </citation>
    <scope>NUCLEOTIDE SEQUENCE</scope>
    <source>
        <strain evidence="1">A484AB</strain>
    </source>
</reference>